<dbReference type="EMBL" id="GBRH01185119">
    <property type="protein sequence ID" value="JAE12777.1"/>
    <property type="molecule type" value="Transcribed_RNA"/>
</dbReference>
<name>A0A0A9FKB4_ARUDO</name>
<reference evidence="1" key="1">
    <citation type="submission" date="2014-09" db="EMBL/GenBank/DDBJ databases">
        <authorList>
            <person name="Magalhaes I.L.F."/>
            <person name="Oliveira U."/>
            <person name="Santos F.R."/>
            <person name="Vidigal T.H.D.A."/>
            <person name="Brescovit A.D."/>
            <person name="Santos A.J."/>
        </authorList>
    </citation>
    <scope>NUCLEOTIDE SEQUENCE</scope>
    <source>
        <tissue evidence="1">Shoot tissue taken approximately 20 cm above the soil surface</tissue>
    </source>
</reference>
<protein>
    <submittedName>
        <fullName evidence="1">Uncharacterized protein</fullName>
    </submittedName>
</protein>
<organism evidence="1">
    <name type="scientific">Arundo donax</name>
    <name type="common">Giant reed</name>
    <name type="synonym">Donax arundinaceus</name>
    <dbReference type="NCBI Taxonomy" id="35708"/>
    <lineage>
        <taxon>Eukaryota</taxon>
        <taxon>Viridiplantae</taxon>
        <taxon>Streptophyta</taxon>
        <taxon>Embryophyta</taxon>
        <taxon>Tracheophyta</taxon>
        <taxon>Spermatophyta</taxon>
        <taxon>Magnoliopsida</taxon>
        <taxon>Liliopsida</taxon>
        <taxon>Poales</taxon>
        <taxon>Poaceae</taxon>
        <taxon>PACMAD clade</taxon>
        <taxon>Arundinoideae</taxon>
        <taxon>Arundineae</taxon>
        <taxon>Arundo</taxon>
    </lineage>
</organism>
<evidence type="ECO:0000313" key="1">
    <source>
        <dbReference type="EMBL" id="JAE12777.1"/>
    </source>
</evidence>
<reference evidence="1" key="2">
    <citation type="journal article" date="2015" name="Data Brief">
        <title>Shoot transcriptome of the giant reed, Arundo donax.</title>
        <authorList>
            <person name="Barrero R.A."/>
            <person name="Guerrero F.D."/>
            <person name="Moolhuijzen P."/>
            <person name="Goolsby J.A."/>
            <person name="Tidwell J."/>
            <person name="Bellgard S.E."/>
            <person name="Bellgard M.I."/>
        </authorList>
    </citation>
    <scope>NUCLEOTIDE SEQUENCE</scope>
    <source>
        <tissue evidence="1">Shoot tissue taken approximately 20 cm above the soil surface</tissue>
    </source>
</reference>
<sequence>MIYMTSKCLQLS</sequence>
<proteinExistence type="predicted"/>
<accession>A0A0A9FKB4</accession>